<protein>
    <submittedName>
        <fullName evidence="8">Predicted dehydrogenase</fullName>
    </submittedName>
</protein>
<dbReference type="STRING" id="1194090.SAMN05443144_1224"/>
<dbReference type="PANTHER" id="PTHR43818:SF1">
    <property type="entry name" value="GLYCOSYL HYDROLASE FAMILY 109 PROTEIN"/>
    <property type="match status" value="1"/>
</dbReference>
<dbReference type="Gene3D" id="3.40.50.720">
    <property type="entry name" value="NAD(P)-binding Rossmann-like Domain"/>
    <property type="match status" value="1"/>
</dbReference>
<accession>A0A1M5I2V1</accession>
<feature type="domain" description="Glycosyl hydrolase 109 C-terminal" evidence="7">
    <location>
        <begin position="195"/>
        <end position="347"/>
    </location>
</feature>
<evidence type="ECO:0000256" key="2">
    <source>
        <dbReference type="ARBA" id="ARBA00009329"/>
    </source>
</evidence>
<feature type="domain" description="Gfo/Idh/MocA-like oxidoreductase N-terminal" evidence="6">
    <location>
        <begin position="60"/>
        <end position="184"/>
    </location>
</feature>
<dbReference type="Pfam" id="PF01408">
    <property type="entry name" value="GFO_IDH_MocA"/>
    <property type="match status" value="1"/>
</dbReference>
<evidence type="ECO:0000259" key="7">
    <source>
        <dbReference type="Pfam" id="PF21252"/>
    </source>
</evidence>
<dbReference type="GO" id="GO:0000166">
    <property type="term" value="F:nucleotide binding"/>
    <property type="evidence" value="ECO:0007669"/>
    <property type="project" value="InterPro"/>
</dbReference>
<dbReference type="GO" id="GO:0016798">
    <property type="term" value="F:hydrolase activity, acting on glycosyl bonds"/>
    <property type="evidence" value="ECO:0007669"/>
    <property type="project" value="UniProtKB-KW"/>
</dbReference>
<keyword evidence="4" id="KW-0520">NAD</keyword>
<reference evidence="8 9" key="1">
    <citation type="submission" date="2016-11" db="EMBL/GenBank/DDBJ databases">
        <authorList>
            <person name="Jaros S."/>
            <person name="Januszkiewicz K."/>
            <person name="Wedrychowicz H."/>
        </authorList>
    </citation>
    <scope>NUCLEOTIDE SEQUENCE [LARGE SCALE GENOMIC DNA]</scope>
    <source>
        <strain evidence="8 9">DSM 21986</strain>
    </source>
</reference>
<dbReference type="InterPro" id="IPR049303">
    <property type="entry name" value="Glyco_hydro_109_C"/>
</dbReference>
<evidence type="ECO:0000259" key="6">
    <source>
        <dbReference type="Pfam" id="PF01408"/>
    </source>
</evidence>
<proteinExistence type="inferred from homology"/>
<dbReference type="RefSeq" id="WP_073067211.1">
    <property type="nucleotide sequence ID" value="NZ_FQUS01000022.1"/>
</dbReference>
<dbReference type="EMBL" id="FQUS01000022">
    <property type="protein sequence ID" value="SHG22618.1"/>
    <property type="molecule type" value="Genomic_DNA"/>
</dbReference>
<dbReference type="Proteomes" id="UP000184041">
    <property type="component" value="Unassembled WGS sequence"/>
</dbReference>
<gene>
    <name evidence="8" type="ORF">SAMN05443144_1224</name>
</gene>
<evidence type="ECO:0000313" key="9">
    <source>
        <dbReference type="Proteomes" id="UP000184041"/>
    </source>
</evidence>
<evidence type="ECO:0000256" key="4">
    <source>
        <dbReference type="ARBA" id="ARBA00023027"/>
    </source>
</evidence>
<comment type="similarity">
    <text evidence="2">Belongs to the Gfo/Idh/MocA family. Glycosyl hydrolase 109 subfamily.</text>
</comment>
<evidence type="ECO:0000256" key="1">
    <source>
        <dbReference type="ARBA" id="ARBA00001911"/>
    </source>
</evidence>
<dbReference type="InterPro" id="IPR036291">
    <property type="entry name" value="NAD(P)-bd_dom_sf"/>
</dbReference>
<dbReference type="Gene3D" id="3.30.360.10">
    <property type="entry name" value="Dihydrodipicolinate Reductase, domain 2"/>
    <property type="match status" value="1"/>
</dbReference>
<keyword evidence="5" id="KW-0326">Glycosidase</keyword>
<dbReference type="SUPFAM" id="SSF51735">
    <property type="entry name" value="NAD(P)-binding Rossmann-fold domains"/>
    <property type="match status" value="1"/>
</dbReference>
<evidence type="ECO:0000313" key="8">
    <source>
        <dbReference type="EMBL" id="SHG22618.1"/>
    </source>
</evidence>
<comment type="cofactor">
    <cofactor evidence="1">
        <name>NAD(+)</name>
        <dbReference type="ChEBI" id="CHEBI:57540"/>
    </cofactor>
</comment>
<keyword evidence="9" id="KW-1185">Reference proteome</keyword>
<dbReference type="OrthoDB" id="9771072at2"/>
<dbReference type="AlphaFoldDB" id="A0A1M5I2V1"/>
<organism evidence="8 9">
    <name type="scientific">Fodinibius roseus</name>
    <dbReference type="NCBI Taxonomy" id="1194090"/>
    <lineage>
        <taxon>Bacteria</taxon>
        <taxon>Pseudomonadati</taxon>
        <taxon>Balneolota</taxon>
        <taxon>Balneolia</taxon>
        <taxon>Balneolales</taxon>
        <taxon>Balneolaceae</taxon>
        <taxon>Fodinibius</taxon>
    </lineage>
</organism>
<evidence type="ECO:0000256" key="5">
    <source>
        <dbReference type="ARBA" id="ARBA00023295"/>
    </source>
</evidence>
<dbReference type="InterPro" id="IPR000683">
    <property type="entry name" value="Gfo/Idh/MocA-like_OxRdtase_N"/>
</dbReference>
<dbReference type="Pfam" id="PF21252">
    <property type="entry name" value="Glyco_hydro_109_C"/>
    <property type="match status" value="1"/>
</dbReference>
<dbReference type="InterPro" id="IPR050463">
    <property type="entry name" value="Gfo/Idh/MocA_oxidrdct_glycsds"/>
</dbReference>
<dbReference type="PANTHER" id="PTHR43818">
    <property type="entry name" value="BCDNA.GH03377"/>
    <property type="match status" value="1"/>
</dbReference>
<name>A0A1M5I2V1_9BACT</name>
<sequence length="470" mass="53911">MSHNFGRKEFLKFLGLAGFSGTGVLSNWMSQDEKGNPYKKTQPQRFNMRGYAAPPLETVGVGIIGVGNRGSGAVRRLSRIEGVDIKAISDLEQERVEEAIDSISDTDHNPEGYWGDEEEWKKVCDRNDIDLIYICTPWEWHTPMAVFAMKHEKHAATEIPAAQTIEQCWELVETSEKTRRHCMMLENACYDFFEMVTLNMVRDGFFGEIMHGEGAYIHQLINHNFSKDNYSNMWRLHENLNRNGNLYPMHGLGPIAQAMDINCGDQMDYMVSMSSDDFMMREKAEELAEEDDFWEQYTHWDYRGNMNTSTIRTHRGRTIMLQHDVTSPRPYSRIHLLSGTRGIARKWPLPAKIATGHEDWLSDEEFGELEEKYTPEITKRVGELAQEVGGHGGMDTLMDWRMIDCLRNGLPLEMDVYDAAQWSAVIPLSERSVANKSETLDVPDFTGGAWKTNERRMDIELREGGTTKII</sequence>
<keyword evidence="3" id="KW-0378">Hydrolase</keyword>
<evidence type="ECO:0000256" key="3">
    <source>
        <dbReference type="ARBA" id="ARBA00022801"/>
    </source>
</evidence>